<evidence type="ECO:0000313" key="7">
    <source>
        <dbReference type="EMBL" id="KUE76197.1"/>
    </source>
</evidence>
<evidence type="ECO:0000256" key="6">
    <source>
        <dbReference type="SAM" id="Phobius"/>
    </source>
</evidence>
<dbReference type="Pfam" id="PF01554">
    <property type="entry name" value="MatE"/>
    <property type="match status" value="2"/>
</dbReference>
<evidence type="ECO:0000256" key="1">
    <source>
        <dbReference type="ARBA" id="ARBA00003408"/>
    </source>
</evidence>
<protein>
    <recommendedName>
        <fullName evidence="3">Probable multidrug resistance protein NorM</fullName>
    </recommendedName>
    <alternativeName>
        <fullName evidence="5">Multidrug-efflux transporter</fullName>
    </alternativeName>
</protein>
<dbReference type="GeneID" id="42857093"/>
<comment type="function">
    <text evidence="1">Multidrug efflux pump.</text>
</comment>
<feature type="transmembrane region" description="Helical" evidence="6">
    <location>
        <begin position="285"/>
        <end position="305"/>
    </location>
</feature>
<dbReference type="RefSeq" id="WP_050005529.1">
    <property type="nucleotide sequence ID" value="NZ_CAOJUJ010000012.1"/>
</dbReference>
<feature type="transmembrane region" description="Helical" evidence="6">
    <location>
        <begin position="136"/>
        <end position="157"/>
    </location>
</feature>
<accession>A0A0W7TR23</accession>
<evidence type="ECO:0000313" key="9">
    <source>
        <dbReference type="Proteomes" id="UP000053433"/>
    </source>
</evidence>
<feature type="transmembrane region" description="Helical" evidence="6">
    <location>
        <begin position="197"/>
        <end position="221"/>
    </location>
</feature>
<dbReference type="EMBL" id="LMUA01000011">
    <property type="protein sequence ID" value="KUE76197.1"/>
    <property type="molecule type" value="Genomic_DNA"/>
</dbReference>
<evidence type="ECO:0000313" key="10">
    <source>
        <dbReference type="Proteomes" id="UP000431913"/>
    </source>
</evidence>
<dbReference type="GO" id="GO:0042910">
    <property type="term" value="F:xenobiotic transmembrane transporter activity"/>
    <property type="evidence" value="ECO:0007669"/>
    <property type="project" value="InterPro"/>
</dbReference>
<evidence type="ECO:0000256" key="5">
    <source>
        <dbReference type="ARBA" id="ARBA00031636"/>
    </source>
</evidence>
<feature type="transmembrane region" description="Helical" evidence="6">
    <location>
        <begin position="363"/>
        <end position="382"/>
    </location>
</feature>
<reference evidence="7 9" key="1">
    <citation type="submission" date="2015-10" db="EMBL/GenBank/DDBJ databases">
        <title>A novel member of the family Ruminococcaceae isolated from human faeces.</title>
        <authorList>
            <person name="Shkoporov A.N."/>
            <person name="Chaplin A.V."/>
            <person name="Motuzova O.V."/>
            <person name="Kafarskaia L.I."/>
            <person name="Efimov B.A."/>
        </authorList>
    </citation>
    <scope>NUCLEOTIDE SEQUENCE [LARGE SCALE GENOMIC DNA]</scope>
    <source>
        <strain evidence="7 9">668</strain>
    </source>
</reference>
<feature type="transmembrane region" description="Helical" evidence="6">
    <location>
        <begin position="56"/>
        <end position="79"/>
    </location>
</feature>
<evidence type="ECO:0000313" key="8">
    <source>
        <dbReference type="EMBL" id="MST91484.1"/>
    </source>
</evidence>
<sequence length="453" mass="48979">MQAKNPKIHVERSFYRSLLALTLPVALQNVISYSVNLMDTLMLGGLGEVALSATSLANQVFFIYTVAIFGVAGGAIVLCSQYWGKKDVDSICRVASLALRISAAAGLLFTLVLFLFPRPVMQIFTAEPAVIEAGASYLRIVSLSYFFYGVTSTFLVVLRSVETVNVSVAIYGVSFAVNVFFNYVFIFGKFGAPRMGVAGAAVGTVLARVAEFVMIIAYMLVWEKKIRFRLHMLLWPSGGLARDLVRYGLPVMLNELLWSVAISMHSVILGHMSSDIVAANSICNVMFQMATSIILGVSNASAVLVGMLVGRGDYPYARACVNKLIQIYAVIGVVCAALLLAVKGPVIGIYDIKESTRVLTDQLMYVYAAAIFFMAFTCPLISGVLRGAGDTRFAAVTDVGCIWAMVPLGAAAAFWLGAPPVLVLAVLKCDMPLKAFFCLRRIAGGNWIRNVTR</sequence>
<keyword evidence="6" id="KW-1133">Transmembrane helix</keyword>
<dbReference type="PANTHER" id="PTHR43298:SF2">
    <property type="entry name" value="FMN_FAD EXPORTER YEEO-RELATED"/>
    <property type="match status" value="1"/>
</dbReference>
<feature type="transmembrane region" description="Helical" evidence="6">
    <location>
        <begin position="164"/>
        <end position="185"/>
    </location>
</feature>
<feature type="transmembrane region" description="Helical" evidence="6">
    <location>
        <begin position="402"/>
        <end position="427"/>
    </location>
</feature>
<evidence type="ECO:0000256" key="4">
    <source>
        <dbReference type="ARBA" id="ARBA00022448"/>
    </source>
</evidence>
<dbReference type="EMBL" id="VUNJ01000005">
    <property type="protein sequence ID" value="MST91484.1"/>
    <property type="molecule type" value="Genomic_DNA"/>
</dbReference>
<dbReference type="AlphaFoldDB" id="A0A0W7TR23"/>
<evidence type="ECO:0000256" key="2">
    <source>
        <dbReference type="ARBA" id="ARBA00010199"/>
    </source>
</evidence>
<evidence type="ECO:0000256" key="3">
    <source>
        <dbReference type="ARBA" id="ARBA00020268"/>
    </source>
</evidence>
<dbReference type="CDD" id="cd13134">
    <property type="entry name" value="MATE_like_8"/>
    <property type="match status" value="1"/>
</dbReference>
<proteinExistence type="inferred from homology"/>
<dbReference type="InterPro" id="IPR050222">
    <property type="entry name" value="MATE_MdtK"/>
</dbReference>
<dbReference type="NCBIfam" id="TIGR00797">
    <property type="entry name" value="matE"/>
    <property type="match status" value="1"/>
</dbReference>
<dbReference type="PANTHER" id="PTHR43298">
    <property type="entry name" value="MULTIDRUG RESISTANCE PROTEIN NORM-RELATED"/>
    <property type="match status" value="1"/>
</dbReference>
<organism evidence="7 9">
    <name type="scientific">Ruthenibacterium lactatiformans</name>
    <dbReference type="NCBI Taxonomy" id="1550024"/>
    <lineage>
        <taxon>Bacteria</taxon>
        <taxon>Bacillati</taxon>
        <taxon>Bacillota</taxon>
        <taxon>Clostridia</taxon>
        <taxon>Eubacteriales</taxon>
        <taxon>Oscillospiraceae</taxon>
        <taxon>Ruthenibacterium</taxon>
    </lineage>
</organism>
<dbReference type="Proteomes" id="UP000431913">
    <property type="component" value="Unassembled WGS sequence"/>
</dbReference>
<dbReference type="Proteomes" id="UP000053433">
    <property type="component" value="Unassembled WGS sequence"/>
</dbReference>
<keyword evidence="6" id="KW-0472">Membrane</keyword>
<reference evidence="8 10" key="2">
    <citation type="submission" date="2019-08" db="EMBL/GenBank/DDBJ databases">
        <title>In-depth cultivation of the pig gut microbiome towards novel bacterial diversity and tailored functional studies.</title>
        <authorList>
            <person name="Wylensek D."/>
            <person name="Hitch T.C.A."/>
            <person name="Clavel T."/>
        </authorList>
    </citation>
    <scope>NUCLEOTIDE SEQUENCE [LARGE SCALE GENOMIC DNA]</scope>
    <source>
        <strain evidence="8 10">WCA3-601-WT-6J</strain>
    </source>
</reference>
<keyword evidence="6" id="KW-0812">Transmembrane</keyword>
<dbReference type="GO" id="GO:0005886">
    <property type="term" value="C:plasma membrane"/>
    <property type="evidence" value="ECO:0007669"/>
    <property type="project" value="TreeGrafter"/>
</dbReference>
<dbReference type="InterPro" id="IPR002528">
    <property type="entry name" value="MATE_fam"/>
</dbReference>
<dbReference type="GO" id="GO:0015297">
    <property type="term" value="F:antiporter activity"/>
    <property type="evidence" value="ECO:0007669"/>
    <property type="project" value="InterPro"/>
</dbReference>
<feature type="transmembrane region" description="Helical" evidence="6">
    <location>
        <begin position="91"/>
        <end position="116"/>
    </location>
</feature>
<feature type="transmembrane region" description="Helical" evidence="6">
    <location>
        <begin position="325"/>
        <end position="342"/>
    </location>
</feature>
<comment type="caution">
    <text evidence="7">The sequence shown here is derived from an EMBL/GenBank/DDBJ whole genome shotgun (WGS) entry which is preliminary data.</text>
</comment>
<keyword evidence="4" id="KW-0813">Transport</keyword>
<name>A0A0W7TR23_9FIRM</name>
<comment type="similarity">
    <text evidence="2">Belongs to the multi antimicrobial extrusion (MATE) (TC 2.A.66.1) family.</text>
</comment>
<gene>
    <name evidence="7" type="ORF">ASJ35_09410</name>
    <name evidence="8" type="ORF">FYJ76_05945</name>
</gene>